<evidence type="ECO:0000313" key="1">
    <source>
        <dbReference type="EMBL" id="PKK71018.1"/>
    </source>
</evidence>
<dbReference type="AlphaFoldDB" id="A0A2N1NAV9"/>
<dbReference type="VEuPathDB" id="FungiDB:FUN_016796"/>
<sequence>MNTSDLIRNNRKNTLPTGNTHSRVMYDYDNIKTEKWNNFWLNIKNQLNSLDQDLLEDRANFKEYSQEDIDRYWDKLNGIIVYAADTELPRKLLHNYYYGNRQMITTENAKSRWTSKIAKYNQDYVTLTEENYKCNITTYDMFSDEWFNTLETKVNYRLRADYKKYKSAEMKSIKDRIDKRIEITRQHIR</sequence>
<dbReference type="Proteomes" id="UP000233469">
    <property type="component" value="Unassembled WGS sequence"/>
</dbReference>
<organism evidence="1 2">
    <name type="scientific">Rhizophagus irregularis</name>
    <dbReference type="NCBI Taxonomy" id="588596"/>
    <lineage>
        <taxon>Eukaryota</taxon>
        <taxon>Fungi</taxon>
        <taxon>Fungi incertae sedis</taxon>
        <taxon>Mucoromycota</taxon>
        <taxon>Glomeromycotina</taxon>
        <taxon>Glomeromycetes</taxon>
        <taxon>Glomerales</taxon>
        <taxon>Glomeraceae</taxon>
        <taxon>Rhizophagus</taxon>
    </lineage>
</organism>
<evidence type="ECO:0000313" key="2">
    <source>
        <dbReference type="Proteomes" id="UP000233469"/>
    </source>
</evidence>
<dbReference type="EMBL" id="LLXL01000556">
    <property type="protein sequence ID" value="PKK71018.1"/>
    <property type="molecule type" value="Genomic_DNA"/>
</dbReference>
<protein>
    <submittedName>
        <fullName evidence="1">Uncharacterized protein</fullName>
    </submittedName>
</protein>
<name>A0A2N1NAV9_9GLOM</name>
<reference evidence="1 2" key="1">
    <citation type="submission" date="2016-04" db="EMBL/GenBank/DDBJ databases">
        <title>Genome analyses suggest a sexual origin of heterokaryosis in a supposedly ancient asexual fungus.</title>
        <authorList>
            <person name="Ropars J."/>
            <person name="Sedzielewska K."/>
            <person name="Noel J."/>
            <person name="Charron P."/>
            <person name="Farinelli L."/>
            <person name="Marton T."/>
            <person name="Kruger M."/>
            <person name="Pelin A."/>
            <person name="Brachmann A."/>
            <person name="Corradi N."/>
        </authorList>
    </citation>
    <scope>NUCLEOTIDE SEQUENCE [LARGE SCALE GENOMIC DNA]</scope>
    <source>
        <strain evidence="1 2">C2</strain>
    </source>
</reference>
<comment type="caution">
    <text evidence="1">The sequence shown here is derived from an EMBL/GenBank/DDBJ whole genome shotgun (WGS) entry which is preliminary data.</text>
</comment>
<proteinExistence type="predicted"/>
<dbReference type="VEuPathDB" id="FungiDB:RhiirA1_478948"/>
<dbReference type="VEuPathDB" id="FungiDB:RhiirFUN_025272"/>
<gene>
    <name evidence="1" type="ORF">RhiirC2_849476</name>
</gene>
<reference evidence="1 2" key="2">
    <citation type="submission" date="2017-10" db="EMBL/GenBank/DDBJ databases">
        <title>Extensive intraspecific genome diversity in a model arbuscular mycorrhizal fungus.</title>
        <authorList>
            <person name="Chen E.C.H."/>
            <person name="Morin E."/>
            <person name="Baudet D."/>
            <person name="Noel J."/>
            <person name="Ndikumana S."/>
            <person name="Charron P."/>
            <person name="St-Onge C."/>
            <person name="Giorgi J."/>
            <person name="Grigoriev I.V."/>
            <person name="Roux C."/>
            <person name="Martin F.M."/>
            <person name="Corradi N."/>
        </authorList>
    </citation>
    <scope>NUCLEOTIDE SEQUENCE [LARGE SCALE GENOMIC DNA]</scope>
    <source>
        <strain evidence="1 2">C2</strain>
    </source>
</reference>
<accession>A0A2N1NAV9</accession>